<reference evidence="2 3" key="1">
    <citation type="journal article" date="2012" name="FEBS Lett.">
        <title>Anammox organism KSU-1 expresses a NirK-type copper-containing nitrite reductase instead of a NirS-type with cytochrome cd1.</title>
        <authorList>
            <person name="Hira D."/>
            <person name="Toh H."/>
            <person name="Migita C.T."/>
            <person name="Okubo H."/>
            <person name="Nishiyama T."/>
            <person name="Hattori M."/>
            <person name="Furukawa K."/>
            <person name="Fujii T."/>
        </authorList>
    </citation>
    <scope>NUCLEOTIDE SEQUENCE [LARGE SCALE GENOMIC DNA]</scope>
</reference>
<evidence type="ECO:0000313" key="2">
    <source>
        <dbReference type="EMBL" id="GAB61365.1"/>
    </source>
</evidence>
<feature type="region of interest" description="Disordered" evidence="1">
    <location>
        <begin position="25"/>
        <end position="49"/>
    </location>
</feature>
<dbReference type="Proteomes" id="UP000002985">
    <property type="component" value="Unassembled WGS sequence"/>
</dbReference>
<proteinExistence type="predicted"/>
<feature type="compositionally biased region" description="Basic and acidic residues" evidence="1">
    <location>
        <begin position="28"/>
        <end position="49"/>
    </location>
</feature>
<evidence type="ECO:0000256" key="1">
    <source>
        <dbReference type="SAM" id="MobiDB-lite"/>
    </source>
</evidence>
<sequence length="116" mass="12733">MRMARTTQPCRSEEALLCLKSFYGGEAGKNDKGFPRSAGTEEKDIQEGEDREAMEVLRTVLPYLQERSPERGLSIGKGNDGAPGIDGKSFAGIEAEGKVMFLYPPAIQATWLRLLP</sequence>
<evidence type="ECO:0000313" key="3">
    <source>
        <dbReference type="Proteomes" id="UP000002985"/>
    </source>
</evidence>
<protein>
    <submittedName>
        <fullName evidence="2">Uncharacterized protein</fullName>
    </submittedName>
</protein>
<accession>I3II20</accession>
<keyword evidence="3" id="KW-1185">Reference proteome</keyword>
<dbReference type="AlphaFoldDB" id="I3II20"/>
<gene>
    <name evidence="2" type="ORF">KSU1_B0508</name>
</gene>
<comment type="caution">
    <text evidence="2">The sequence shown here is derived from an EMBL/GenBank/DDBJ whole genome shotgun (WGS) entry which is preliminary data.</text>
</comment>
<dbReference type="EMBL" id="BAFH01000002">
    <property type="protein sequence ID" value="GAB61365.1"/>
    <property type="molecule type" value="Genomic_DNA"/>
</dbReference>
<organism evidence="2 3">
    <name type="scientific">Candidatus Jettenia caeni</name>
    <dbReference type="NCBI Taxonomy" id="247490"/>
    <lineage>
        <taxon>Bacteria</taxon>
        <taxon>Pseudomonadati</taxon>
        <taxon>Planctomycetota</taxon>
        <taxon>Candidatus Brocadiia</taxon>
        <taxon>Candidatus Brocadiales</taxon>
        <taxon>Candidatus Brocadiaceae</taxon>
        <taxon>Candidatus Jettenia</taxon>
    </lineage>
</organism>
<name>I3II20_9BACT</name>